<sequence>MEKSSVVDEVEQPVDAVEGAGGPGGDGAAPEAGATDLAAAFASFEETWSPRIAGGVNDYDVKIAKVEGAYVWHAHPDTDEFFLVLAGELTLELAGRAPVVLGPQQLFTVERGLRHRPVAASGTRILMFERRGTVNSGDAELTGEAAWARASQGVPLGE</sequence>
<reference evidence="3 4" key="1">
    <citation type="submission" date="2024-06" db="EMBL/GenBank/DDBJ databases">
        <title>The Natural Products Discovery Center: Release of the First 8490 Sequenced Strains for Exploring Actinobacteria Biosynthetic Diversity.</title>
        <authorList>
            <person name="Kalkreuter E."/>
            <person name="Kautsar S.A."/>
            <person name="Yang D."/>
            <person name="Bader C.D."/>
            <person name="Teijaro C.N."/>
            <person name="Fluegel L."/>
            <person name="Davis C.M."/>
            <person name="Simpson J.R."/>
            <person name="Lauterbach L."/>
            <person name="Steele A.D."/>
            <person name="Gui C."/>
            <person name="Meng S."/>
            <person name="Li G."/>
            <person name="Viehrig K."/>
            <person name="Ye F."/>
            <person name="Su P."/>
            <person name="Kiefer A.F."/>
            <person name="Nichols A."/>
            <person name="Cepeda A.J."/>
            <person name="Yan W."/>
            <person name="Fan B."/>
            <person name="Jiang Y."/>
            <person name="Adhikari A."/>
            <person name="Zheng C.-J."/>
            <person name="Schuster L."/>
            <person name="Cowan T.M."/>
            <person name="Smanski M.J."/>
            <person name="Chevrette M.G."/>
            <person name="De Carvalho L.P.S."/>
            <person name="Shen B."/>
        </authorList>
    </citation>
    <scope>NUCLEOTIDE SEQUENCE [LARGE SCALE GENOMIC DNA]</scope>
    <source>
        <strain evidence="3 4">NPDC033039</strain>
    </source>
</reference>
<dbReference type="InterPro" id="IPR011051">
    <property type="entry name" value="RmlC_Cupin_sf"/>
</dbReference>
<proteinExistence type="predicted"/>
<feature type="region of interest" description="Disordered" evidence="1">
    <location>
        <begin position="1"/>
        <end position="32"/>
    </location>
</feature>
<dbReference type="InterPro" id="IPR014710">
    <property type="entry name" value="RmlC-like_jellyroll"/>
</dbReference>
<dbReference type="InterPro" id="IPR052044">
    <property type="entry name" value="PKS_Associated_Protein"/>
</dbReference>
<feature type="domain" description="Cupin type-2" evidence="2">
    <location>
        <begin position="69"/>
        <end position="123"/>
    </location>
</feature>
<dbReference type="Proteomes" id="UP001550853">
    <property type="component" value="Unassembled WGS sequence"/>
</dbReference>
<keyword evidence="4" id="KW-1185">Reference proteome</keyword>
<gene>
    <name evidence="3" type="ORF">AB0E61_22010</name>
</gene>
<accession>A0ABV2Z448</accession>
<evidence type="ECO:0000313" key="4">
    <source>
        <dbReference type="Proteomes" id="UP001550853"/>
    </source>
</evidence>
<organism evidence="3 4">
    <name type="scientific">Streptomyces catenulae</name>
    <dbReference type="NCBI Taxonomy" id="66875"/>
    <lineage>
        <taxon>Bacteria</taxon>
        <taxon>Bacillati</taxon>
        <taxon>Actinomycetota</taxon>
        <taxon>Actinomycetes</taxon>
        <taxon>Kitasatosporales</taxon>
        <taxon>Streptomycetaceae</taxon>
        <taxon>Streptomyces</taxon>
    </lineage>
</organism>
<dbReference type="CDD" id="cd02226">
    <property type="entry name" value="cupin_YdbB-like"/>
    <property type="match status" value="1"/>
</dbReference>
<evidence type="ECO:0000256" key="1">
    <source>
        <dbReference type="SAM" id="MobiDB-lite"/>
    </source>
</evidence>
<evidence type="ECO:0000313" key="3">
    <source>
        <dbReference type="EMBL" id="MEU3712757.1"/>
    </source>
</evidence>
<dbReference type="PANTHER" id="PTHR36114">
    <property type="entry name" value="16.7 KDA PROTEIN IN WHIE LOCUS"/>
    <property type="match status" value="1"/>
</dbReference>
<protein>
    <submittedName>
        <fullName evidence="3">Cupin domain-containing protein</fullName>
    </submittedName>
</protein>
<dbReference type="SUPFAM" id="SSF51182">
    <property type="entry name" value="RmlC-like cupins"/>
    <property type="match status" value="1"/>
</dbReference>
<name>A0ABV2Z448_9ACTN</name>
<dbReference type="Gene3D" id="2.60.120.10">
    <property type="entry name" value="Jelly Rolls"/>
    <property type="match status" value="1"/>
</dbReference>
<dbReference type="EMBL" id="JBEZVI010000019">
    <property type="protein sequence ID" value="MEU3712757.1"/>
    <property type="molecule type" value="Genomic_DNA"/>
</dbReference>
<dbReference type="RefSeq" id="WP_078653889.1">
    <property type="nucleotide sequence ID" value="NZ_JBEZVI010000019.1"/>
</dbReference>
<dbReference type="Pfam" id="PF07883">
    <property type="entry name" value="Cupin_2"/>
    <property type="match status" value="1"/>
</dbReference>
<comment type="caution">
    <text evidence="3">The sequence shown here is derived from an EMBL/GenBank/DDBJ whole genome shotgun (WGS) entry which is preliminary data.</text>
</comment>
<dbReference type="PANTHER" id="PTHR36114:SF1">
    <property type="entry name" value="16.7 KDA PROTEIN IN WHIE LOCUS"/>
    <property type="match status" value="1"/>
</dbReference>
<dbReference type="InterPro" id="IPR013096">
    <property type="entry name" value="Cupin_2"/>
</dbReference>
<evidence type="ECO:0000259" key="2">
    <source>
        <dbReference type="Pfam" id="PF07883"/>
    </source>
</evidence>